<dbReference type="RefSeq" id="WP_018168766.1">
    <property type="nucleotide sequence ID" value="NZ_CP011367.1"/>
</dbReference>
<feature type="signal peptide" evidence="1">
    <location>
        <begin position="1"/>
        <end position="29"/>
    </location>
</feature>
<name>A0A0G3GBY8_9GAMM</name>
<organism evidence="2 3">
    <name type="scientific">Thioalkalivibrio versutus</name>
    <dbReference type="NCBI Taxonomy" id="106634"/>
    <lineage>
        <taxon>Bacteria</taxon>
        <taxon>Pseudomonadati</taxon>
        <taxon>Pseudomonadota</taxon>
        <taxon>Gammaproteobacteria</taxon>
        <taxon>Chromatiales</taxon>
        <taxon>Ectothiorhodospiraceae</taxon>
        <taxon>Thioalkalivibrio</taxon>
    </lineage>
</organism>
<sequence length="403" mass="45349">MKKTMSWTLAPLSGAVALALFLGPNVAAAEYDSIQVGNLAIGGALRANYTVGDYEGDRRDWDKGGDFLLDTARINLDYENGPWLGKMEYRWYNDAASSYNMLHTGWVGYRFENENQLEVGVTRAPFGPGAYGVSQSWFFDQHYYVGLSDNMNLGVKYTMPMGDWTWDVGYFYSDAGSYSGNNSDDSARYSYDVVDETGTGFEERNQVNFRGIYNIPNTEHEVGFSAQYGELKSNGPQSDGDMFAVSGHAVNRFGNWTLASQLSYYKYDVEEHDLLDVGGEVFRSDKLVQFGAYDYWNEVAAEAWIPAVSASYYHETPNIPWLDYVIPYAEYSSVVKRESDFNNSDLLVLGAAWARGNWYIYTDLAYSNGNGFVGGDTPYGEQLGANTTDDWETRININFGYYF</sequence>
<reference evidence="2 3" key="1">
    <citation type="submission" date="2015-04" db="EMBL/GenBank/DDBJ databases">
        <title>Complete Sequence for the Genome of the Thioalkalivibrio versutus D301.</title>
        <authorList>
            <person name="Mu T."/>
            <person name="Zhou J."/>
            <person name="Xu X."/>
        </authorList>
    </citation>
    <scope>NUCLEOTIDE SEQUENCE [LARGE SCALE GENOMIC DNA]</scope>
    <source>
        <strain evidence="2 3">D301</strain>
    </source>
</reference>
<dbReference type="Proteomes" id="UP000064201">
    <property type="component" value="Chromosome"/>
</dbReference>
<feature type="chain" id="PRO_5002553864" description="Phosphate-selective porin O and P" evidence="1">
    <location>
        <begin position="30"/>
        <end position="403"/>
    </location>
</feature>
<evidence type="ECO:0000313" key="3">
    <source>
        <dbReference type="Proteomes" id="UP000064201"/>
    </source>
</evidence>
<dbReference type="KEGG" id="tvr:TVD_13750"/>
<keyword evidence="3" id="KW-1185">Reference proteome</keyword>
<proteinExistence type="predicted"/>
<dbReference type="SUPFAM" id="SSF56935">
    <property type="entry name" value="Porins"/>
    <property type="match status" value="1"/>
</dbReference>
<dbReference type="OrthoDB" id="625456at2"/>
<accession>A0A0G3GBY8</accession>
<evidence type="ECO:0000313" key="2">
    <source>
        <dbReference type="EMBL" id="AKJ96361.1"/>
    </source>
</evidence>
<evidence type="ECO:0008006" key="4">
    <source>
        <dbReference type="Google" id="ProtNLM"/>
    </source>
</evidence>
<protein>
    <recommendedName>
        <fullName evidence="4">Phosphate-selective porin O and P</fullName>
    </recommendedName>
</protein>
<keyword evidence="1" id="KW-0732">Signal</keyword>
<evidence type="ECO:0000256" key="1">
    <source>
        <dbReference type="SAM" id="SignalP"/>
    </source>
</evidence>
<dbReference type="AlphaFoldDB" id="A0A0G3GBY8"/>
<dbReference type="PATRIC" id="fig|106634.4.peg.2806"/>
<dbReference type="EMBL" id="CP011367">
    <property type="protein sequence ID" value="AKJ96361.1"/>
    <property type="molecule type" value="Genomic_DNA"/>
</dbReference>
<gene>
    <name evidence="2" type="ORF">TVD_13750</name>
</gene>